<dbReference type="InterPro" id="IPR050809">
    <property type="entry name" value="UgpAE/MalFG_permease"/>
</dbReference>
<dbReference type="AlphaFoldDB" id="A0A941E735"/>
<gene>
    <name evidence="9" type="ORF">KDK95_02410</name>
</gene>
<comment type="similarity">
    <text evidence="7">Belongs to the binding-protein-dependent transport system permease family.</text>
</comment>
<dbReference type="PANTHER" id="PTHR43227:SF8">
    <property type="entry name" value="DIACETYLCHITOBIOSE UPTAKE SYSTEM PERMEASE PROTEIN DASB"/>
    <property type="match status" value="1"/>
</dbReference>
<evidence type="ECO:0000256" key="3">
    <source>
        <dbReference type="ARBA" id="ARBA00022475"/>
    </source>
</evidence>
<proteinExistence type="inferred from homology"/>
<keyword evidence="10" id="KW-1185">Reference proteome</keyword>
<dbReference type="GO" id="GO:0005886">
    <property type="term" value="C:plasma membrane"/>
    <property type="evidence" value="ECO:0007669"/>
    <property type="project" value="UniProtKB-SubCell"/>
</dbReference>
<feature type="transmembrane region" description="Helical" evidence="7">
    <location>
        <begin position="190"/>
        <end position="210"/>
    </location>
</feature>
<dbReference type="InterPro" id="IPR000515">
    <property type="entry name" value="MetI-like"/>
</dbReference>
<protein>
    <submittedName>
        <fullName evidence="9">Sugar ABC transporter permease</fullName>
    </submittedName>
</protein>
<dbReference type="Pfam" id="PF00528">
    <property type="entry name" value="BPD_transp_1"/>
    <property type="match status" value="1"/>
</dbReference>
<feature type="transmembrane region" description="Helical" evidence="7">
    <location>
        <begin position="295"/>
        <end position="313"/>
    </location>
</feature>
<evidence type="ECO:0000256" key="2">
    <source>
        <dbReference type="ARBA" id="ARBA00022448"/>
    </source>
</evidence>
<evidence type="ECO:0000313" key="9">
    <source>
        <dbReference type="EMBL" id="MBR7825143.1"/>
    </source>
</evidence>
<dbReference type="Gene3D" id="1.10.3720.10">
    <property type="entry name" value="MetI-like"/>
    <property type="match status" value="1"/>
</dbReference>
<dbReference type="Proteomes" id="UP000676325">
    <property type="component" value="Unassembled WGS sequence"/>
</dbReference>
<comment type="caution">
    <text evidence="9">The sequence shown here is derived from an EMBL/GenBank/DDBJ whole genome shotgun (WGS) entry which is preliminary data.</text>
</comment>
<comment type="subcellular location">
    <subcellularLocation>
        <location evidence="1 7">Cell membrane</location>
        <topology evidence="1 7">Multi-pass membrane protein</topology>
    </subcellularLocation>
</comment>
<evidence type="ECO:0000259" key="8">
    <source>
        <dbReference type="PROSITE" id="PS50928"/>
    </source>
</evidence>
<dbReference type="CDD" id="cd06261">
    <property type="entry name" value="TM_PBP2"/>
    <property type="match status" value="1"/>
</dbReference>
<sequence length="320" mass="35048">MTAHAQPRELRTDNRVSGRRPLARAAASRRNRNIALLFLTPFALLFLAVYIIPIAYTVDQSLYKLRHDGLGLGAPTKVFNALGNYADVLRDSAFTGSIERVLLIGLVQVPIMLGLALLLALLLDARSTVLKRFFRLAYFLPYALPGVVGSLMWAYLVDPGLSPITALAHDIGWNLNPTSSRMLAPTIGNMLTWGWTGYNMLIIYSALQAIPPELSEAARMDGCSAWRISWHVKIPMVRPALILTTVFSIIGTAQLYNEPATLQTVAPNVGSSYTPIFAAFTAVADNDFPYAATESVILALLTLIVSFGFLRLVQRTGSIR</sequence>
<keyword evidence="4 7" id="KW-0812">Transmembrane</keyword>
<dbReference type="SUPFAM" id="SSF161098">
    <property type="entry name" value="MetI-like"/>
    <property type="match status" value="1"/>
</dbReference>
<evidence type="ECO:0000256" key="7">
    <source>
        <dbReference type="RuleBase" id="RU363032"/>
    </source>
</evidence>
<feature type="domain" description="ABC transmembrane type-1" evidence="8">
    <location>
        <begin position="98"/>
        <end position="309"/>
    </location>
</feature>
<dbReference type="EMBL" id="JAGSOH010000003">
    <property type="protein sequence ID" value="MBR7825143.1"/>
    <property type="molecule type" value="Genomic_DNA"/>
</dbReference>
<evidence type="ECO:0000256" key="4">
    <source>
        <dbReference type="ARBA" id="ARBA00022692"/>
    </source>
</evidence>
<feature type="transmembrane region" description="Helical" evidence="7">
    <location>
        <begin position="101"/>
        <end position="124"/>
    </location>
</feature>
<keyword evidence="5 7" id="KW-1133">Transmembrane helix</keyword>
<dbReference type="InterPro" id="IPR035906">
    <property type="entry name" value="MetI-like_sf"/>
</dbReference>
<name>A0A941E735_9ACTN</name>
<dbReference type="GO" id="GO:0055085">
    <property type="term" value="P:transmembrane transport"/>
    <property type="evidence" value="ECO:0007669"/>
    <property type="project" value="InterPro"/>
</dbReference>
<dbReference type="PROSITE" id="PS50928">
    <property type="entry name" value="ABC_TM1"/>
    <property type="match status" value="1"/>
</dbReference>
<feature type="transmembrane region" description="Helical" evidence="7">
    <location>
        <begin position="236"/>
        <end position="256"/>
    </location>
</feature>
<evidence type="ECO:0000313" key="10">
    <source>
        <dbReference type="Proteomes" id="UP000676325"/>
    </source>
</evidence>
<organism evidence="9 10">
    <name type="scientific">Actinospica acidithermotolerans</name>
    <dbReference type="NCBI Taxonomy" id="2828514"/>
    <lineage>
        <taxon>Bacteria</taxon>
        <taxon>Bacillati</taxon>
        <taxon>Actinomycetota</taxon>
        <taxon>Actinomycetes</taxon>
        <taxon>Catenulisporales</taxon>
        <taxon>Actinospicaceae</taxon>
        <taxon>Actinospica</taxon>
    </lineage>
</organism>
<dbReference type="PANTHER" id="PTHR43227">
    <property type="entry name" value="BLL4140 PROTEIN"/>
    <property type="match status" value="1"/>
</dbReference>
<evidence type="ECO:0000256" key="5">
    <source>
        <dbReference type="ARBA" id="ARBA00022989"/>
    </source>
</evidence>
<dbReference type="RefSeq" id="WP_212516300.1">
    <property type="nucleotide sequence ID" value="NZ_JAGSOH010000003.1"/>
</dbReference>
<evidence type="ECO:0000256" key="6">
    <source>
        <dbReference type="ARBA" id="ARBA00023136"/>
    </source>
</evidence>
<keyword evidence="3" id="KW-1003">Cell membrane</keyword>
<accession>A0A941E735</accession>
<reference evidence="9" key="1">
    <citation type="submission" date="2021-04" db="EMBL/GenBank/DDBJ databases">
        <title>Genome based classification of Actinospica acidithermotolerans sp. nov., an actinobacterium isolated from an Indonesian hot spring.</title>
        <authorList>
            <person name="Kusuma A.B."/>
            <person name="Putra K.E."/>
            <person name="Nafisah S."/>
            <person name="Loh J."/>
            <person name="Nouioui I."/>
            <person name="Goodfellow M."/>
        </authorList>
    </citation>
    <scope>NUCLEOTIDE SEQUENCE</scope>
    <source>
        <strain evidence="9">MGRD01-02</strain>
    </source>
</reference>
<evidence type="ECO:0000256" key="1">
    <source>
        <dbReference type="ARBA" id="ARBA00004651"/>
    </source>
</evidence>
<keyword evidence="2 7" id="KW-0813">Transport</keyword>
<feature type="transmembrane region" description="Helical" evidence="7">
    <location>
        <begin position="136"/>
        <end position="156"/>
    </location>
</feature>
<feature type="transmembrane region" description="Helical" evidence="7">
    <location>
        <begin position="34"/>
        <end position="56"/>
    </location>
</feature>
<keyword evidence="6 7" id="KW-0472">Membrane</keyword>